<dbReference type="EMBL" id="BMLN01000007">
    <property type="protein sequence ID" value="GGO03378.1"/>
    <property type="molecule type" value="Genomic_DNA"/>
</dbReference>
<keyword evidence="1" id="KW-0472">Membrane</keyword>
<feature type="transmembrane region" description="Helical" evidence="1">
    <location>
        <begin position="7"/>
        <end position="29"/>
    </location>
</feature>
<protein>
    <submittedName>
        <fullName evidence="2">Uncharacterized protein</fullName>
    </submittedName>
</protein>
<gene>
    <name evidence="2" type="ORF">GCM10010969_27590</name>
</gene>
<sequence length="156" mass="18203">MNYFWKMNLFSLMAAIPLALFALLELNIYRLERVTGWGWEMPIWIVGLLVLAAGLVLLPMYVRKHLHRTDRHGWLLILWLPYFFAEVIGFGQLLPIDHPGDTPGGGAGFMLMFMMLLYPVYVLMVLMFSQFKWDFGGGERRTAEFDLQRKAEQEEQ</sequence>
<proteinExistence type="predicted"/>
<feature type="transmembrane region" description="Helical" evidence="1">
    <location>
        <begin position="106"/>
        <end position="128"/>
    </location>
</feature>
<dbReference type="Proteomes" id="UP000606653">
    <property type="component" value="Unassembled WGS sequence"/>
</dbReference>
<feature type="transmembrane region" description="Helical" evidence="1">
    <location>
        <begin position="74"/>
        <end position="94"/>
    </location>
</feature>
<keyword evidence="1" id="KW-0812">Transmembrane</keyword>
<organism evidence="2 3">
    <name type="scientific">Saccharibacillus kuerlensis</name>
    <dbReference type="NCBI Taxonomy" id="459527"/>
    <lineage>
        <taxon>Bacteria</taxon>
        <taxon>Bacillati</taxon>
        <taxon>Bacillota</taxon>
        <taxon>Bacilli</taxon>
        <taxon>Bacillales</taxon>
        <taxon>Paenibacillaceae</taxon>
        <taxon>Saccharibacillus</taxon>
    </lineage>
</organism>
<dbReference type="RefSeq" id="WP_018976602.1">
    <property type="nucleotide sequence ID" value="NZ_BMLN01000007.1"/>
</dbReference>
<accession>A0ABQ2L4V0</accession>
<evidence type="ECO:0000313" key="2">
    <source>
        <dbReference type="EMBL" id="GGO03378.1"/>
    </source>
</evidence>
<keyword evidence="3" id="KW-1185">Reference proteome</keyword>
<reference evidence="3" key="1">
    <citation type="journal article" date="2019" name="Int. J. Syst. Evol. Microbiol.">
        <title>The Global Catalogue of Microorganisms (GCM) 10K type strain sequencing project: providing services to taxonomists for standard genome sequencing and annotation.</title>
        <authorList>
            <consortium name="The Broad Institute Genomics Platform"/>
            <consortium name="The Broad Institute Genome Sequencing Center for Infectious Disease"/>
            <person name="Wu L."/>
            <person name="Ma J."/>
        </authorList>
    </citation>
    <scope>NUCLEOTIDE SEQUENCE [LARGE SCALE GENOMIC DNA]</scope>
    <source>
        <strain evidence="3">CGMCC 1.6964</strain>
    </source>
</reference>
<evidence type="ECO:0000256" key="1">
    <source>
        <dbReference type="SAM" id="Phobius"/>
    </source>
</evidence>
<feature type="transmembrane region" description="Helical" evidence="1">
    <location>
        <begin position="41"/>
        <end position="62"/>
    </location>
</feature>
<keyword evidence="1" id="KW-1133">Transmembrane helix</keyword>
<comment type="caution">
    <text evidence="2">The sequence shown here is derived from an EMBL/GenBank/DDBJ whole genome shotgun (WGS) entry which is preliminary data.</text>
</comment>
<evidence type="ECO:0000313" key="3">
    <source>
        <dbReference type="Proteomes" id="UP000606653"/>
    </source>
</evidence>
<name>A0ABQ2L4V0_9BACL</name>